<comment type="caution">
    <text evidence="3">The sequence shown here is derived from an EMBL/GenBank/DDBJ whole genome shotgun (WGS) entry which is preliminary data.</text>
</comment>
<dbReference type="InterPro" id="IPR036318">
    <property type="entry name" value="FAD-bd_PCMH-like_sf"/>
</dbReference>
<keyword evidence="4" id="KW-1185">Reference proteome</keyword>
<dbReference type="RefSeq" id="WP_075973270.1">
    <property type="nucleotide sequence ID" value="NZ_MKQR01000005.1"/>
</dbReference>
<evidence type="ECO:0000313" key="4">
    <source>
        <dbReference type="Proteomes" id="UP000186040"/>
    </source>
</evidence>
<dbReference type="OrthoDB" id="9814706at2"/>
<dbReference type="Gene3D" id="3.30.390.50">
    <property type="entry name" value="CO dehydrogenase flavoprotein, C-terminal domain"/>
    <property type="match status" value="1"/>
</dbReference>
<dbReference type="InterPro" id="IPR036683">
    <property type="entry name" value="CO_DH_flav_C_dom_sf"/>
</dbReference>
<evidence type="ECO:0000256" key="1">
    <source>
        <dbReference type="ARBA" id="ARBA00023002"/>
    </source>
</evidence>
<dbReference type="SUPFAM" id="SSF56176">
    <property type="entry name" value="FAD-binding/transporter-associated domain-like"/>
    <property type="match status" value="1"/>
</dbReference>
<dbReference type="SMART" id="SM01092">
    <property type="entry name" value="CO_deh_flav_C"/>
    <property type="match status" value="1"/>
</dbReference>
<organism evidence="3 4">
    <name type="scientific">Actinokineospora bangkokensis</name>
    <dbReference type="NCBI Taxonomy" id="1193682"/>
    <lineage>
        <taxon>Bacteria</taxon>
        <taxon>Bacillati</taxon>
        <taxon>Actinomycetota</taxon>
        <taxon>Actinomycetes</taxon>
        <taxon>Pseudonocardiales</taxon>
        <taxon>Pseudonocardiaceae</taxon>
        <taxon>Actinokineospora</taxon>
    </lineage>
</organism>
<dbReference type="Proteomes" id="UP000186040">
    <property type="component" value="Unassembled WGS sequence"/>
</dbReference>
<keyword evidence="1" id="KW-0560">Oxidoreductase</keyword>
<dbReference type="EMBL" id="MKQR01000005">
    <property type="protein sequence ID" value="OLR95037.1"/>
    <property type="molecule type" value="Genomic_DNA"/>
</dbReference>
<protein>
    <submittedName>
        <fullName evidence="3">Molybdopterin dehydrogenase</fullName>
    </submittedName>
</protein>
<dbReference type="Gene3D" id="3.30.43.10">
    <property type="entry name" value="Uridine Diphospho-n-acetylenolpyruvylglucosamine Reductase, domain 2"/>
    <property type="match status" value="1"/>
</dbReference>
<dbReference type="SUPFAM" id="SSF55447">
    <property type="entry name" value="CO dehydrogenase flavoprotein C-terminal domain-like"/>
    <property type="match status" value="1"/>
</dbReference>
<dbReference type="STRING" id="1193682.BJP25_08750"/>
<reference evidence="3 4" key="1">
    <citation type="submission" date="2016-10" db="EMBL/GenBank/DDBJ databases">
        <title>The Draft Genome Sequence of Actinokineospora bangkokensis 44EHWT reveals the biosynthetic pathway of antifungal compounds Thailandins with unusual extender unit butylmalonyl-CoA.</title>
        <authorList>
            <person name="Greule A."/>
            <person name="Intra B."/>
            <person name="Flemming S."/>
            <person name="Rommel M.G."/>
            <person name="Panbangred W."/>
            <person name="Bechthold A."/>
        </authorList>
    </citation>
    <scope>NUCLEOTIDE SEQUENCE [LARGE SCALE GENOMIC DNA]</scope>
    <source>
        <strain evidence="3 4">44EHW</strain>
    </source>
</reference>
<accession>A0A1Q9LSK4</accession>
<dbReference type="InterPro" id="IPR016166">
    <property type="entry name" value="FAD-bd_PCMH"/>
</dbReference>
<dbReference type="PANTHER" id="PTHR42659">
    <property type="entry name" value="XANTHINE DEHYDROGENASE SUBUNIT C-RELATED"/>
    <property type="match status" value="1"/>
</dbReference>
<dbReference type="PROSITE" id="PS51387">
    <property type="entry name" value="FAD_PCMH"/>
    <property type="match status" value="1"/>
</dbReference>
<dbReference type="Pfam" id="PF03450">
    <property type="entry name" value="CO_deh_flav_C"/>
    <property type="match status" value="1"/>
</dbReference>
<dbReference type="Gene3D" id="3.30.465.10">
    <property type="match status" value="2"/>
</dbReference>
<dbReference type="GO" id="GO:0016491">
    <property type="term" value="F:oxidoreductase activity"/>
    <property type="evidence" value="ECO:0007669"/>
    <property type="project" value="UniProtKB-KW"/>
</dbReference>
<dbReference type="InterPro" id="IPR016167">
    <property type="entry name" value="FAD-bd_PCMH_sub1"/>
</dbReference>
<gene>
    <name evidence="3" type="ORF">BJP25_08750</name>
</gene>
<name>A0A1Q9LSK4_9PSEU</name>
<dbReference type="GO" id="GO:0071949">
    <property type="term" value="F:FAD binding"/>
    <property type="evidence" value="ECO:0007669"/>
    <property type="project" value="InterPro"/>
</dbReference>
<proteinExistence type="predicted"/>
<dbReference type="InterPro" id="IPR005107">
    <property type="entry name" value="CO_DH_flav_C"/>
</dbReference>
<evidence type="ECO:0000259" key="2">
    <source>
        <dbReference type="PROSITE" id="PS51387"/>
    </source>
</evidence>
<sequence length="335" mass="35171">MKPFAYQRAADARSAVAAVAADPGAAFLAGGTNLVDHLKLGVATPSLLVDVSGLAADVVEALPGGGLRIGAGTRNADLAAHPVVRAYYPLLSQALLSGASGQLRNMATTGGNLLQRTRCDYFRDVTAPCNKRLPGSGCPAVAGNHRHHAILGASRECVATHPSDMAAALVALDALVVVLGPEGERRVPVEQLYRLPGREPERDTVLAHGELVTAVELPPPFGGYARYRKVRDRASFAFALVSVAAVVRAHDGVVDDLRVVFGGVAHRPWRARAAEEVLRGSQPTEGAFRAAAEAELLDAHTLPGNAFKVPLVRATLVSVLRELAGRPAGQPEEER</sequence>
<dbReference type="InterPro" id="IPR051312">
    <property type="entry name" value="Diverse_Substr_Oxidored"/>
</dbReference>
<dbReference type="AlphaFoldDB" id="A0A1Q9LSK4"/>
<dbReference type="InterPro" id="IPR016169">
    <property type="entry name" value="FAD-bd_PCMH_sub2"/>
</dbReference>
<feature type="domain" description="FAD-binding PCMH-type" evidence="2">
    <location>
        <begin position="1"/>
        <end position="222"/>
    </location>
</feature>
<dbReference type="PANTHER" id="PTHR42659:SF1">
    <property type="entry name" value="OXIDOREDUCTASE"/>
    <property type="match status" value="1"/>
</dbReference>
<dbReference type="Pfam" id="PF00941">
    <property type="entry name" value="FAD_binding_5"/>
    <property type="match status" value="1"/>
</dbReference>
<evidence type="ECO:0000313" key="3">
    <source>
        <dbReference type="EMBL" id="OLR95037.1"/>
    </source>
</evidence>
<dbReference type="InterPro" id="IPR002346">
    <property type="entry name" value="Mopterin_DH_FAD-bd"/>
</dbReference>